<protein>
    <submittedName>
        <fullName evidence="5">Non-ribosomal peptide synthetase</fullName>
    </submittedName>
</protein>
<dbReference type="PROSITE" id="PS50075">
    <property type="entry name" value="CARRIER"/>
    <property type="match status" value="4"/>
</dbReference>
<accession>A0ABY3X9A6</accession>
<dbReference type="InterPro" id="IPR001031">
    <property type="entry name" value="Thioesterase"/>
</dbReference>
<dbReference type="InterPro" id="IPR006162">
    <property type="entry name" value="Ppantetheine_attach_site"/>
</dbReference>
<dbReference type="InterPro" id="IPR020806">
    <property type="entry name" value="PKS_PP-bd"/>
</dbReference>
<gene>
    <name evidence="5" type="ORF">MOV92_17075</name>
</gene>
<dbReference type="PROSITE" id="PS00455">
    <property type="entry name" value="AMP_BINDING"/>
    <property type="match status" value="4"/>
</dbReference>
<dbReference type="NCBIfam" id="NF003417">
    <property type="entry name" value="PRK04813.1"/>
    <property type="match status" value="4"/>
</dbReference>
<sequence>MSKSSESLEELKRSILLNRLKQRAAAGAAEREARDAIAHADRSQSLPLSWAQQRLWFLDQLDHSAGAAYHMPVALQLSGELDLSALRSSLDRIVARHENLRTRFVSQSGAPVQMIDPADTGFALNQSDLRGLSADGQAAAIRAQSREEARAPFDMAQGPLIRGRLLRLSEHEHVLLVTQHHIVSDGWSIGVLVQEVTALYEAFRQGKSDPLPPLPIQYADYAAWQRGWLQGETLQRQSNYWRERLRGAPAVLELPTDRPRPPVQSYAGDRVPVRLSSDLSAQLRSLSQRHGTTIFMTLLAGWSLLLSRLSGQSEVVVGSPVANRQRRELEPLIGFFVNTLALRVDMQGAPSVADLLSRVKATTLAAYEHQDLPFEQVVEAVQPVRSMSHSPLFQAMLTMNNTPGGGGGLSLAGLRIAALESPHPTTHFDLALSLNEGSDGIAGNLEFSTDLLDRDTVERYVGHFATLLAAMCADDQSSIAHLPLLTQVEHQAIVEGLNGDRAETGSGRLLHELIQARVHANPNAIALEFEGQSLSYGELNRRANRMAHRLIASGVKPDDRVAICAERGLDIVVGLLGILKAGGGYVPLDPAYPPERLAYMLADSAPVALVTQRALRDSLPLLRNCTVPMLDLDGQDADAGNADDPDPGALGLQSRHLAYVIYTSGSTGEPKGVMIEHASIVAQALTHIRAYALTPKDRTLEFATFSFDSSVIELFPALCAGATVVLRSADMVAPDKEFADFLRDRRLSVIDLPTAFWHQWVQEIGAGRSLPGNDLRLVAVAGEKVERRYLSAWLAAPSTRGCRWLNLYGPTEATVDSTFIAFDGGAAAPAGEVPIGRPMTNTRVYLLDENLQPVPIGVAGEIHVGGAGVARGYWNRPELTAERFVRDPFNADPQAWMYKTGDLGRWLADGTIEYLGRNDAQVKIRGFRIELGEIETQLAACEGVREAVVIAREDSPGDKRLVAYLLAHDGVVLSGAALREHLSHRLAEYMVPSAFVVLESLPLTPNGKLDRKAMPAPDQSAVLSREYEAPQGEVESAIAVVWQELLGLEQVGRHDHFFELGGHSLLAVQVASRLRQSLGLEVPLRDLFARPTPAALAAGLQGRSGASQSPIGLADRGAALPLSWAQQRLWFLDQLDHSAGAAYHMPVALRLSGDLDRSALRGSLDRIVARHENLRTRFVTEAGAAVQVVDSPDIGFALSECDLSGMSADELAASVAAQSREEARAPFDLTLGPLIRGRLLRLSESEHVLLVTQHHIVSDGWSIGVLVQEVSALYDAFRQGQPDPLPPLPIQYADYAAWQRGWLQGETLHRQSNYWREQLRGAPAVLELPTDRPRPPVQSYAGGRVPVRLSSDLSAQLRSLSQRHGTTVFMTLLAGWSILLSRLSGQSEVVVGSPVANRQRSELESLIGFFVNTLALRVDLQDAPSVADLLSRVKATTLAAYEHQDLPFEQVVEAVQPARSMSHSPLFQAMLTMNNTPGGGGLNLRGLSIESLDSGQATTHFDLELSLSDNGESIVGGLLYSTDLFDRETAERYVASLTVLLQHFAEESSTVDALPWLPAGERERVVEAFNATAAPRRIEFIHRAFEAQVRATPEAIALEFDGARLSYSELNRRANRLAHRLIGLGVKPDERVAICVERSLEMVIGLLGTLKAGGAYVPLDPSYPRDRLAYMLEDCAPTAVLMHSATRELLPEDVASPRIALDADALQGEQNEHDPEPEALGLTPRHLAYVIYTSGSTGQPKGVMNEHHAVMNRLDWGVRQFPWNASDRVLQKTPFGFDVSVWEFFQPLLSGATLVLAKPLGHQDPDYLVDLIESAGITVAHFVPSMLQVFVDRVDAGRCKNLKQLFCSGEALPYSLQQQVFAALPGVELHNLYGPTEAAIEVTYWNCAEPSQRRAVPIGRPVANTQMYVLDARGEPVPVGVAGELFIAGVQVARGYWNRPELTAERFVSDPFSADPQARMYKTGDLGRWLADGTIEYLGRNDFQVKIRGFRIELGEIEARLVACDGVREAVVIAREDVEGDKRLVAYAVMEPGVELSVAALRESLSKELAEYMVPSAFVALDALPLTPNGKLDRKALPAPDQGAVLSREYEAPQGEIETAIAEIWQDLLGLERVGRHDHFFELGGHSLLAVQVASRLRQSLGLEIPLRDLFSCPTPAALAASVQGSQSASQPPITLADRNAVLPLSWAQQRLWFLDQLDHSAGAAYHMPVALQLSGELDRAALQNSLNRIVARHENLRTRFVSQSGAPVQVIDPADTGFVLVDHDLSDLAADAQASAVATQSREEARAPFDLAQGPLIRGRLLRLSEHEHVLLVTQHHIVSDGWSIGVLVKEVSALYDAYRQGRPDPLPPLPIQYADYAAWQRGWLQGETLQRQSNYWRDQLQGAPAVLELPTDRPRPALQSYAGDRVPVRLPAELSAQLRTLSQRHGTTVFMTLLAGWSVLLSRLSGQSDVVVGSPVANRQRSELEPLIGFFVNTLALRVDLQDAPSVAGLLAQVKATTLAAYEHQDLPFEQVVEAVQPVRSMSHSPLFQALLSLNNTPDGGGLQLHGLTLSQLDSGQQTAQFDLALSLTDNGNALSGSIAYASDLFDRGTVERMMDHWTTLLTAMAADDSASVARLPLLTPPQRAQVLQSFHAQAHGDTPRQFERGVIHHGFEAQVARTPHAPAVSYEQDTLSYAELDRRANQVAHRLIELGVKPDDRVAICVERSLDMVVGLLGILKAGGGYVPLDPAYPADRLAYMLEDSAPVALLSQSALRASLPLATCPVLELDDVTVWAQSGTDTPVVSNLQPHHLAYVIYTSGSTGQPKGVMVEHGQVSRLFASTDHWFGFNETDVWTLFHSFAFDFSVWELWGALLYGGRVVIVPSLCARSPVEFYELLVREGVTVLNQTPSAFRALIAAQSEHEHQLRTIVFGGEALELSTLVPWLQRNPTSRTQLINMYGITEITVHATYRPITEADVAVPRGSPIGQAIADLRLYVLDGQGEPVPVGVTGELYVAGAGVARGYLNREELTAQRFLSDRFDPDPQARMYKTGDLGRWLADGTIEYLGRNDFQVKIRGFRIELGEIEAKLAACEGVRDAVVIAREDTPGDKRLVAYLVMREGATWSVPELREALSRDLAEYMVPSAFVALDALPLTTNGKLDRQALPAPDQASVSQREYEAAQGETETAIAEVWQDLLGLDRVGRHDHFFELGGHSLLVIGLIERLRLRGLNADVRTVFTVPVLSDFAERVLAQVTSTPDRIADNVIDTHTSRITPDLLPLVDLTQEQIDAIVASVPGGTGNVQDIYPLGPLQEGILFHHLIESERPGDAYLMRSLIAFDSRERVDSFVDALQHVISRHDILRSAPRWQGLARPVQVVHRRAPMPVELLTVAEDRPAMQTLLAASDPTRIKLDLEKAPLLRAYVVEDYATGEWLMALLNHHLVDDNYSMQLLHKEVRLILQGQEHLLAAPQPYRNFIARTHAVPDSVHEAYFRERLGDVDEPTAPFGVLNVQGSDTGAQARVDLPAATARRVREAARQQGVTPAVLFHVAWALVLSRCSGRDDVVFGTVLSGRLQGSEAADQVVGMFINTLPIRVRLGGVSLSEAIAQAYRSLGELLEHEQASLTLAQRCSAVAPPLPLFTTLINFRHGQMLQDAQNPSASSWQGVRALGTEERSNYPLGICVDDIGEGFSLTAQTSHGIDADRIVAYLHTAVDSMLAALDAEPAIALQALEILPATERERLLIEFNQASVSAEPLQEPFVHRMFEAQVAARPHAVALRDAAGECSYDELNRAANRLAHQLIAHGASRGARVAVFGERGRPMVQAFVATLKAGAVYLPVDPDYPSERLRYMLGDSEPAVVLATLASCGKVRELGYAGPMLILDEADGAIARETREHDLSVDDLALRPEHPAYMIYTSGSTGHPKAAINHHRGLAGMVKASVATLGVDRDSRMLQFASPSFDGSVFELTCALSSGATVCLGTRESLRPGAPLLEALNSYQITHVVLPSSALQACGDDAPVPTRVTLMLAGEALPPALAKRWAATNRVFNFYGPTETSVATSAHRCETRFEGSVPIGRPLSHCRVHLLDEHGRLAPIGVPGELCIGGSGVGLGYWRREDLNEERFIADPFADSFAPQAGRADARLYRSGDMARWREDGTIEYLGRNDFQIKLRGFRIELGEIEARLCEIEGVREAAVIAREDRQDTRLVAYVVGEEGVTLDVAFLRERLAQKLAEFMLPSAFVPLPALPLNQNGKLDRKALPAPDMAALLSRDYAAPASASERTLAQIWSELLGVERVGRHDHFFELGGHSLSAIKLVYLLKQRLQASLPLAAVFASPTLAALAEAVDAARGGDAPPLAPSLVVPLNAVSDAPALFCIHPIGGQIGFYRPLAQRLQSHWRVFGVQAAHDDGANLQAMARVYADAIRAEQAQGPYRLLGWSTGGLFASAVADELIAQGAQVDYLGWVDTHAMPHRDALDEGRALTEAALAELRGNGFVLREAPAQGERSIRELLQMPFDQAVPQLQRWLSPAMNVETFGHLKAQLAITQRHLQSLYAHESPSRTPTQAFWAGSGEAHTAAQASVRARSTHWIDADHYAMLSEPHVAAIADALQAFFAARSHA</sequence>
<feature type="domain" description="Carrier" evidence="4">
    <location>
        <begin position="1029"/>
        <end position="1104"/>
    </location>
</feature>
<dbReference type="Gene3D" id="3.40.50.980">
    <property type="match status" value="8"/>
</dbReference>
<dbReference type="Gene3D" id="3.30.559.10">
    <property type="entry name" value="Chloramphenicol acetyltransferase-like domain"/>
    <property type="match status" value="4"/>
</dbReference>
<dbReference type="InterPro" id="IPR029058">
    <property type="entry name" value="AB_hydrolase_fold"/>
</dbReference>
<dbReference type="PANTHER" id="PTHR45527:SF1">
    <property type="entry name" value="FATTY ACID SYNTHASE"/>
    <property type="match status" value="1"/>
</dbReference>
<proteinExistence type="predicted"/>
<dbReference type="CDD" id="cd19544">
    <property type="entry name" value="E-C_NRPS"/>
    <property type="match status" value="1"/>
</dbReference>
<feature type="domain" description="Carrier" evidence="4">
    <location>
        <begin position="3161"/>
        <end position="3235"/>
    </location>
</feature>
<dbReference type="NCBIfam" id="TIGR01733">
    <property type="entry name" value="AA-adenyl-dom"/>
    <property type="match status" value="4"/>
</dbReference>
<dbReference type="RefSeq" id="WP_057943825.1">
    <property type="nucleotide sequence ID" value="NZ_CP011131.1"/>
</dbReference>
<evidence type="ECO:0000256" key="1">
    <source>
        <dbReference type="ARBA" id="ARBA00001957"/>
    </source>
</evidence>
<dbReference type="Pfam" id="PF00975">
    <property type="entry name" value="Thioesterase"/>
    <property type="match status" value="1"/>
</dbReference>
<evidence type="ECO:0000313" key="5">
    <source>
        <dbReference type="EMBL" id="UNP28200.1"/>
    </source>
</evidence>
<dbReference type="Pfam" id="PF00550">
    <property type="entry name" value="PP-binding"/>
    <property type="match status" value="4"/>
</dbReference>
<dbReference type="SUPFAM" id="SSF47336">
    <property type="entry name" value="ACP-like"/>
    <property type="match status" value="4"/>
</dbReference>
<dbReference type="CDD" id="cd17643">
    <property type="entry name" value="A_NRPS_Cytc1-like"/>
    <property type="match status" value="1"/>
</dbReference>
<dbReference type="SUPFAM" id="SSF56801">
    <property type="entry name" value="Acetyl-CoA synthetase-like"/>
    <property type="match status" value="4"/>
</dbReference>
<feature type="domain" description="Carrier" evidence="4">
    <location>
        <begin position="2092"/>
        <end position="2167"/>
    </location>
</feature>
<reference evidence="5 6" key="1">
    <citation type="submission" date="2022-03" db="EMBL/GenBank/DDBJ databases">
        <title>Complete genome sequence of Lysobacter capsici VKM B-2533 and Lysobacter gummosus 10.1.1, promising sources of lytic agents.</title>
        <authorList>
            <person name="Tarlachkov S.V."/>
            <person name="Kudryakova I.V."/>
            <person name="Afoshin A.S."/>
            <person name="Leontyevskaya E.A."/>
            <person name="Leontyevskaya N.V."/>
        </authorList>
    </citation>
    <scope>NUCLEOTIDE SEQUENCE [LARGE SCALE GENOMIC DNA]</scope>
    <source>
        <strain evidence="5 6">10.1.1</strain>
    </source>
</reference>
<dbReference type="InterPro" id="IPR023213">
    <property type="entry name" value="CAT-like_dom_sf"/>
</dbReference>
<dbReference type="Pfam" id="PF00501">
    <property type="entry name" value="AMP-binding"/>
    <property type="match status" value="4"/>
</dbReference>
<dbReference type="Gene3D" id="3.30.300.30">
    <property type="match status" value="4"/>
</dbReference>
<comment type="cofactor">
    <cofactor evidence="1">
        <name>pantetheine 4'-phosphate</name>
        <dbReference type="ChEBI" id="CHEBI:47942"/>
    </cofactor>
</comment>
<keyword evidence="3" id="KW-0597">Phosphoprotein</keyword>
<name>A0ABY3X9A6_9GAMM</name>
<evidence type="ECO:0000259" key="4">
    <source>
        <dbReference type="PROSITE" id="PS50075"/>
    </source>
</evidence>
<dbReference type="InterPro" id="IPR020802">
    <property type="entry name" value="TesA-like"/>
</dbReference>
<evidence type="ECO:0000256" key="2">
    <source>
        <dbReference type="ARBA" id="ARBA00022450"/>
    </source>
</evidence>
<dbReference type="Gene3D" id="2.30.38.10">
    <property type="entry name" value="Luciferase, Domain 3"/>
    <property type="match status" value="4"/>
</dbReference>
<dbReference type="SUPFAM" id="SSF53474">
    <property type="entry name" value="alpha/beta-Hydrolases"/>
    <property type="match status" value="1"/>
</dbReference>
<dbReference type="Pfam" id="PF00668">
    <property type="entry name" value="Condensation"/>
    <property type="match status" value="4"/>
</dbReference>
<dbReference type="SMART" id="SM00824">
    <property type="entry name" value="PKS_TE"/>
    <property type="match status" value="1"/>
</dbReference>
<dbReference type="InterPro" id="IPR020845">
    <property type="entry name" value="AMP-binding_CS"/>
</dbReference>
<dbReference type="PANTHER" id="PTHR45527">
    <property type="entry name" value="NONRIBOSOMAL PEPTIDE SYNTHETASE"/>
    <property type="match status" value="1"/>
</dbReference>
<dbReference type="EMBL" id="CP093547">
    <property type="protein sequence ID" value="UNP28200.1"/>
    <property type="molecule type" value="Genomic_DNA"/>
</dbReference>
<dbReference type="CDD" id="cd05930">
    <property type="entry name" value="A_NRPS"/>
    <property type="match status" value="3"/>
</dbReference>
<dbReference type="InterPro" id="IPR009081">
    <property type="entry name" value="PP-bd_ACP"/>
</dbReference>
<organism evidence="5 6">
    <name type="scientific">Lysobacter gummosus</name>
    <dbReference type="NCBI Taxonomy" id="262324"/>
    <lineage>
        <taxon>Bacteria</taxon>
        <taxon>Pseudomonadati</taxon>
        <taxon>Pseudomonadota</taxon>
        <taxon>Gammaproteobacteria</taxon>
        <taxon>Lysobacterales</taxon>
        <taxon>Lysobacteraceae</taxon>
        <taxon>Lysobacter</taxon>
    </lineage>
</organism>
<dbReference type="CDD" id="cd19531">
    <property type="entry name" value="LCL_NRPS-like"/>
    <property type="match status" value="3"/>
</dbReference>
<dbReference type="Gene3D" id="1.10.1200.10">
    <property type="entry name" value="ACP-like"/>
    <property type="match status" value="4"/>
</dbReference>
<evidence type="ECO:0000256" key="3">
    <source>
        <dbReference type="ARBA" id="ARBA00022553"/>
    </source>
</evidence>
<dbReference type="Pfam" id="PF13193">
    <property type="entry name" value="AMP-binding_C"/>
    <property type="match status" value="4"/>
</dbReference>
<feature type="domain" description="Carrier" evidence="4">
    <location>
        <begin position="4254"/>
        <end position="4329"/>
    </location>
</feature>
<dbReference type="InterPro" id="IPR045851">
    <property type="entry name" value="AMP-bd_C_sf"/>
</dbReference>
<dbReference type="Proteomes" id="UP000829194">
    <property type="component" value="Chromosome"/>
</dbReference>
<dbReference type="InterPro" id="IPR001242">
    <property type="entry name" value="Condensation_dom"/>
</dbReference>
<keyword evidence="2" id="KW-0596">Phosphopantetheine</keyword>
<dbReference type="Gene3D" id="3.30.559.30">
    <property type="entry name" value="Nonribosomal peptide synthetase, condensation domain"/>
    <property type="match status" value="4"/>
</dbReference>
<keyword evidence="6" id="KW-1185">Reference proteome</keyword>
<dbReference type="PROSITE" id="PS00012">
    <property type="entry name" value="PHOSPHOPANTETHEINE"/>
    <property type="match status" value="3"/>
</dbReference>
<dbReference type="SUPFAM" id="SSF52777">
    <property type="entry name" value="CoA-dependent acyltransferases"/>
    <property type="match status" value="8"/>
</dbReference>
<dbReference type="InterPro" id="IPR010071">
    <property type="entry name" value="AA_adenyl_dom"/>
</dbReference>
<dbReference type="InterPro" id="IPR000873">
    <property type="entry name" value="AMP-dep_synth/lig_dom"/>
</dbReference>
<dbReference type="InterPro" id="IPR036736">
    <property type="entry name" value="ACP-like_sf"/>
</dbReference>
<evidence type="ECO:0000313" key="6">
    <source>
        <dbReference type="Proteomes" id="UP000829194"/>
    </source>
</evidence>
<dbReference type="InterPro" id="IPR025110">
    <property type="entry name" value="AMP-bd_C"/>
</dbReference>
<dbReference type="SMART" id="SM00823">
    <property type="entry name" value="PKS_PP"/>
    <property type="match status" value="4"/>
</dbReference>
<dbReference type="Gene3D" id="3.40.50.1820">
    <property type="entry name" value="alpha/beta hydrolase"/>
    <property type="match status" value="1"/>
</dbReference>